<feature type="transmembrane region" description="Helical" evidence="18">
    <location>
        <begin position="149"/>
        <end position="167"/>
    </location>
</feature>
<dbReference type="SUPFAM" id="SSF48452">
    <property type="entry name" value="TPR-like"/>
    <property type="match status" value="2"/>
</dbReference>
<comment type="pathway">
    <text evidence="4">Protein modification; protein glycosylation.</text>
</comment>
<feature type="repeat" description="TPR" evidence="16">
    <location>
        <begin position="664"/>
        <end position="697"/>
    </location>
</feature>
<dbReference type="GO" id="GO:0004169">
    <property type="term" value="F:dolichyl-phosphate-mannose-protein mannosyltransferase activity"/>
    <property type="evidence" value="ECO:0007669"/>
    <property type="project" value="UniProtKB-EC"/>
</dbReference>
<feature type="transmembrane region" description="Helical" evidence="18">
    <location>
        <begin position="623"/>
        <end position="642"/>
    </location>
</feature>
<evidence type="ECO:0000256" key="13">
    <source>
        <dbReference type="ARBA" id="ARBA00023136"/>
    </source>
</evidence>
<evidence type="ECO:0000256" key="11">
    <source>
        <dbReference type="ARBA" id="ARBA00022824"/>
    </source>
</evidence>
<evidence type="ECO:0000256" key="14">
    <source>
        <dbReference type="ARBA" id="ARBA00045085"/>
    </source>
</evidence>
<dbReference type="Pfam" id="PF13432">
    <property type="entry name" value="TPR_16"/>
    <property type="match status" value="2"/>
</dbReference>
<dbReference type="AlphaFoldDB" id="A0A0K8VBB5"/>
<feature type="repeat" description="TPR" evidence="16">
    <location>
        <begin position="952"/>
        <end position="985"/>
    </location>
</feature>
<evidence type="ECO:0000256" key="3">
    <source>
        <dbReference type="ARBA" id="ARBA00004240"/>
    </source>
</evidence>
<dbReference type="SMART" id="SM00028">
    <property type="entry name" value="TPR"/>
    <property type="match status" value="8"/>
</dbReference>
<feature type="repeat" description="TPR" evidence="16">
    <location>
        <begin position="698"/>
        <end position="731"/>
    </location>
</feature>
<dbReference type="UniPathway" id="UPA00378"/>
<feature type="transmembrane region" description="Helical" evidence="18">
    <location>
        <begin position="591"/>
        <end position="611"/>
    </location>
</feature>
<keyword evidence="10 16" id="KW-0802">TPR repeat</keyword>
<evidence type="ECO:0000313" key="20">
    <source>
        <dbReference type="EMBL" id="JAI25672.1"/>
    </source>
</evidence>
<feature type="repeat" description="TPR" evidence="16">
    <location>
        <begin position="777"/>
        <end position="810"/>
    </location>
</feature>
<comment type="function">
    <text evidence="1">Transfers mannosyl residues to the hydroxyl group of serine or threonine residues.</text>
</comment>
<evidence type="ECO:0000256" key="6">
    <source>
        <dbReference type="ARBA" id="ARBA00012839"/>
    </source>
</evidence>
<keyword evidence="7" id="KW-0808">Transferase</keyword>
<keyword evidence="9" id="KW-0677">Repeat</keyword>
<keyword evidence="12 18" id="KW-1133">Transmembrane helix</keyword>
<comment type="similarity">
    <text evidence="5">Belongs to the TMTC family.</text>
</comment>
<evidence type="ECO:0000256" key="16">
    <source>
        <dbReference type="PROSITE-ProRule" id="PRU00339"/>
    </source>
</evidence>
<dbReference type="OrthoDB" id="1658288at2759"/>
<comment type="subcellular location">
    <subcellularLocation>
        <location evidence="3">Endoplasmic reticulum</location>
    </subcellularLocation>
    <subcellularLocation>
        <location evidence="2">Membrane</location>
        <topology evidence="2">Multi-pass membrane protein</topology>
    </subcellularLocation>
</comment>
<feature type="repeat" description="TPR" evidence="16">
    <location>
        <begin position="815"/>
        <end position="848"/>
    </location>
</feature>
<evidence type="ECO:0000256" key="8">
    <source>
        <dbReference type="ARBA" id="ARBA00022692"/>
    </source>
</evidence>
<feature type="transmembrane region" description="Helical" evidence="18">
    <location>
        <begin position="125"/>
        <end position="143"/>
    </location>
</feature>
<comment type="catalytic activity">
    <reaction evidence="15">
        <text>a di-trans,poly-cis-dolichyl beta-D-mannosyl phosphate + L-seryl-[protein] = 3-O-(alpha-D-mannosyl)-L-seryl-[protein] + a di-trans,poly-cis-dolichyl phosphate + H(+)</text>
        <dbReference type="Rhea" id="RHEA:17377"/>
        <dbReference type="Rhea" id="RHEA-COMP:9863"/>
        <dbReference type="Rhea" id="RHEA-COMP:13546"/>
        <dbReference type="Rhea" id="RHEA-COMP:19498"/>
        <dbReference type="Rhea" id="RHEA-COMP:19501"/>
        <dbReference type="ChEBI" id="CHEBI:15378"/>
        <dbReference type="ChEBI" id="CHEBI:29999"/>
        <dbReference type="ChEBI" id="CHEBI:57683"/>
        <dbReference type="ChEBI" id="CHEBI:58211"/>
        <dbReference type="ChEBI" id="CHEBI:137321"/>
        <dbReference type="EC" id="2.4.1.109"/>
    </reaction>
</comment>
<dbReference type="InterPro" id="IPR052384">
    <property type="entry name" value="TMTC_O-mannosyltransferase"/>
</dbReference>
<evidence type="ECO:0000256" key="1">
    <source>
        <dbReference type="ARBA" id="ARBA00003582"/>
    </source>
</evidence>
<gene>
    <name evidence="21" type="primary">CG4341_1</name>
    <name evidence="20" type="synonym">CG4341_3</name>
    <name evidence="21" type="ORF">c1_g2_i1</name>
    <name evidence="20" type="ORF">c1_g2_i5</name>
</gene>
<evidence type="ECO:0000256" key="15">
    <source>
        <dbReference type="ARBA" id="ARBA00045102"/>
    </source>
</evidence>
<proteinExistence type="inferred from homology"/>
<feature type="transmembrane region" description="Helical" evidence="18">
    <location>
        <begin position="321"/>
        <end position="339"/>
    </location>
</feature>
<dbReference type="EC" id="2.4.1.109" evidence="6"/>
<dbReference type="Pfam" id="PF08409">
    <property type="entry name" value="TMTC_DUF1736"/>
    <property type="match status" value="1"/>
</dbReference>
<feature type="domain" description="DUF1736" evidence="19">
    <location>
        <begin position="257"/>
        <end position="327"/>
    </location>
</feature>
<dbReference type="GO" id="GO:0005789">
    <property type="term" value="C:endoplasmic reticulum membrane"/>
    <property type="evidence" value="ECO:0007669"/>
    <property type="project" value="TreeGrafter"/>
</dbReference>
<organism evidence="21">
    <name type="scientific">Bactrocera latifrons</name>
    <name type="common">Malaysian fruit fly</name>
    <name type="synonym">Chaetodacus latifrons</name>
    <dbReference type="NCBI Taxonomy" id="174628"/>
    <lineage>
        <taxon>Eukaryota</taxon>
        <taxon>Metazoa</taxon>
        <taxon>Ecdysozoa</taxon>
        <taxon>Arthropoda</taxon>
        <taxon>Hexapoda</taxon>
        <taxon>Insecta</taxon>
        <taxon>Pterygota</taxon>
        <taxon>Neoptera</taxon>
        <taxon>Endopterygota</taxon>
        <taxon>Diptera</taxon>
        <taxon>Brachycera</taxon>
        <taxon>Muscomorpha</taxon>
        <taxon>Tephritoidea</taxon>
        <taxon>Tephritidae</taxon>
        <taxon>Bactrocera</taxon>
        <taxon>Bactrocera</taxon>
    </lineage>
</organism>
<name>A0A0K8VBB5_BACLA</name>
<evidence type="ECO:0000256" key="7">
    <source>
        <dbReference type="ARBA" id="ARBA00022679"/>
    </source>
</evidence>
<evidence type="ECO:0000256" key="10">
    <source>
        <dbReference type="ARBA" id="ARBA00022803"/>
    </source>
</evidence>
<dbReference type="PROSITE" id="PS50005">
    <property type="entry name" value="TPR"/>
    <property type="match status" value="5"/>
</dbReference>
<accession>A0A0K8VBB5</accession>
<keyword evidence="13 18" id="KW-0472">Membrane</keyword>
<evidence type="ECO:0000256" key="2">
    <source>
        <dbReference type="ARBA" id="ARBA00004141"/>
    </source>
</evidence>
<keyword evidence="8 18" id="KW-0812">Transmembrane</keyword>
<evidence type="ECO:0000256" key="5">
    <source>
        <dbReference type="ARBA" id="ARBA00007882"/>
    </source>
</evidence>
<evidence type="ECO:0000313" key="21">
    <source>
        <dbReference type="EMBL" id="JAI36142.1"/>
    </source>
</evidence>
<feature type="transmembrane region" description="Helical" evidence="18">
    <location>
        <begin position="20"/>
        <end position="42"/>
    </location>
</feature>
<evidence type="ECO:0000259" key="19">
    <source>
        <dbReference type="Pfam" id="PF08409"/>
    </source>
</evidence>
<dbReference type="Gene3D" id="1.25.40.10">
    <property type="entry name" value="Tetratricopeptide repeat domain"/>
    <property type="match status" value="4"/>
</dbReference>
<keyword evidence="11" id="KW-0256">Endoplasmic reticulum</keyword>
<evidence type="ECO:0000256" key="9">
    <source>
        <dbReference type="ARBA" id="ARBA00022737"/>
    </source>
</evidence>
<dbReference type="InterPro" id="IPR013618">
    <property type="entry name" value="TMTC_DUF1736"/>
</dbReference>
<feature type="region of interest" description="Disordered" evidence="17">
    <location>
        <begin position="499"/>
        <end position="527"/>
    </location>
</feature>
<evidence type="ECO:0000256" key="4">
    <source>
        <dbReference type="ARBA" id="ARBA00004922"/>
    </source>
</evidence>
<feature type="transmembrane region" description="Helical" evidence="18">
    <location>
        <begin position="273"/>
        <end position="293"/>
    </location>
</feature>
<dbReference type="Pfam" id="PF13424">
    <property type="entry name" value="TPR_12"/>
    <property type="match status" value="1"/>
</dbReference>
<dbReference type="InterPro" id="IPR019734">
    <property type="entry name" value="TPR_rpt"/>
</dbReference>
<evidence type="ECO:0000256" key="18">
    <source>
        <dbReference type="SAM" id="Phobius"/>
    </source>
</evidence>
<sequence>MSAKPTLWERWLYKSSMDYTSLGCCTLAFVLYLNTLNAGFVYDDRRAILANTDVSGHTPWQSIFQHDYWGTPLTDAGSHGSYRPLCVLSFRFNFLLGGYTPWGFHLINNLMHCLATGLVVKLARYFLNSVWGVLATGAIFAAHPIHTEAVAGIVGRADLAACIFYLLTYLMYMRHIVWRERGEARQWWALILTLVLSLVALLFKETAITALLVCAIFDSLRGLCGFRDKHRMRTLCILAVSLMCIVYWRLLVLPRPQTAFSTADNPIAKMPSMWTRFLTFLYLPVFNFSLLLSPRVLSFDWGMDAIPRITSIRDERNLLSFAFYSTLATLAFKCFKYLWRRRAERIAKEQRHAQQQQQQLRKSRSKKKYRIPDITAAALESKSTYSLLDATTLSRAPYSAAASTTTTAMQALLQPEALPSSAHLPCHCHDCKQELSSAHHTATCRALNNNNNNNVQWLHANAFSDCCCHQLFQSSSGAPHLLAVALRKALMAVVPRSSRSSSRCSSSTTASNNSSGSNTSSSSNCSSASATQVTDQQRARLTASPTALTPRAAQHTNNACILLMALSFLMLPFIPATNLFFYVGFVVAERLLYLPSVGYCLLAGYGISKLMERVRSPAARKRKMALILGLSLLLSVLGARTVQRNYDWYDEESLFRSAVQVNPPKALGNLGSVLSSQGRYEEAQEALIEAIKHRPNMADVHFNLGILYQNQQNHKAAVECFRKAIQFRPNLAVAFLNLGASLIALGRCREAAQILKEGTQLHGTGVRDRTAHDNARISSYLQLGALYAEQGKLQRALAVYREALHALPSTYYQRDVLYNRIGDVFGRLQQWNEAERYHYAALQLQPNQVAAHLSYGITLARNSSRAAEAEVWFKRALQLAPQQSSAHHYYAEFLTSQSRSEEAIFYRIRAAELAPDDYALVVAAATALRLSERKAEAESWYRKAVAMRPNDAHAHTNLGAILHLLGRTKHAAHSYQEALRLQPGDPTTLGNLAKLGIIEPK</sequence>
<dbReference type="EMBL" id="GDHF01026642">
    <property type="protein sequence ID" value="JAI25672.1"/>
    <property type="molecule type" value="Transcribed_RNA"/>
</dbReference>
<feature type="transmembrane region" description="Helical" evidence="18">
    <location>
        <begin position="187"/>
        <end position="220"/>
    </location>
</feature>
<feature type="region of interest" description="Disordered" evidence="17">
    <location>
        <begin position="349"/>
        <end position="368"/>
    </location>
</feature>
<evidence type="ECO:0000256" key="12">
    <source>
        <dbReference type="ARBA" id="ARBA00022989"/>
    </source>
</evidence>
<dbReference type="EMBL" id="GDHF01016172">
    <property type="protein sequence ID" value="JAI36142.1"/>
    <property type="molecule type" value="Transcribed_RNA"/>
</dbReference>
<dbReference type="PANTHER" id="PTHR44216">
    <property type="entry name" value="PROTEIN O-MANNOSYL-TRANSFERASE TMTC2"/>
    <property type="match status" value="1"/>
</dbReference>
<dbReference type="PANTHER" id="PTHR44216:SF3">
    <property type="entry name" value="PROTEIN O-MANNOSYL-TRANSFERASE TMTC2"/>
    <property type="match status" value="1"/>
</dbReference>
<protein>
    <recommendedName>
        <fullName evidence="6">dolichyl-phosphate-mannose--protein mannosyltransferase</fullName>
        <ecNumber evidence="6">2.4.1.109</ecNumber>
    </recommendedName>
</protein>
<dbReference type="InterPro" id="IPR011990">
    <property type="entry name" value="TPR-like_helical_dom_sf"/>
</dbReference>
<dbReference type="PROSITE" id="PS50293">
    <property type="entry name" value="TPR_REGION"/>
    <property type="match status" value="3"/>
</dbReference>
<reference evidence="21" key="1">
    <citation type="submission" date="2015-06" db="EMBL/GenBank/DDBJ databases">
        <authorList>
            <person name="Hoefler B.C."/>
            <person name="Straight P.D."/>
        </authorList>
    </citation>
    <scope>NUCLEOTIDE SEQUENCE</scope>
</reference>
<comment type="catalytic activity">
    <reaction evidence="14">
        <text>a di-trans,poly-cis-dolichyl beta-D-mannosyl phosphate + L-threonyl-[protein] = 3-O-(alpha-D-mannosyl)-L-threonyl-[protein] + a di-trans,poly-cis-dolichyl phosphate + H(+)</text>
        <dbReference type="Rhea" id="RHEA:53396"/>
        <dbReference type="Rhea" id="RHEA-COMP:11060"/>
        <dbReference type="Rhea" id="RHEA-COMP:13547"/>
        <dbReference type="Rhea" id="RHEA-COMP:19498"/>
        <dbReference type="Rhea" id="RHEA-COMP:19501"/>
        <dbReference type="ChEBI" id="CHEBI:15378"/>
        <dbReference type="ChEBI" id="CHEBI:30013"/>
        <dbReference type="ChEBI" id="CHEBI:57683"/>
        <dbReference type="ChEBI" id="CHEBI:58211"/>
        <dbReference type="ChEBI" id="CHEBI:137323"/>
        <dbReference type="EC" id="2.4.1.109"/>
    </reaction>
</comment>
<feature type="transmembrane region" description="Helical" evidence="18">
    <location>
        <begin position="232"/>
        <end position="252"/>
    </location>
</feature>
<feature type="transmembrane region" description="Helical" evidence="18">
    <location>
        <begin position="561"/>
        <end position="585"/>
    </location>
</feature>
<evidence type="ECO:0000256" key="17">
    <source>
        <dbReference type="SAM" id="MobiDB-lite"/>
    </source>
</evidence>
<dbReference type="Pfam" id="PF13374">
    <property type="entry name" value="TPR_10"/>
    <property type="match status" value="1"/>
</dbReference>